<dbReference type="InterPro" id="IPR000424">
    <property type="entry name" value="Primosome_PriB/ssb"/>
</dbReference>
<keyword evidence="1 2" id="KW-0238">DNA-binding</keyword>
<dbReference type="InterPro" id="IPR012340">
    <property type="entry name" value="NA-bd_OB-fold"/>
</dbReference>
<dbReference type="RefSeq" id="WP_191071782.1">
    <property type="nucleotide sequence ID" value="NZ_CP060506.1"/>
</dbReference>
<proteinExistence type="predicted"/>
<dbReference type="SUPFAM" id="SSF50249">
    <property type="entry name" value="Nucleic acid-binding proteins"/>
    <property type="match status" value="1"/>
</dbReference>
<sequence>MSRVHITVSGIIAKAPQLHTADATTYTYAHLSARDSTRDEQGNWVNGPTTYYSIKVRGKAAANLVDTVTACGPIPVIVAGTLKTRQWVDEDGNKRISRTIYADHIGASFNVPLTVFAPAKTGEPPFDGDYEFTVDDDDEF</sequence>
<dbReference type="Pfam" id="PF00436">
    <property type="entry name" value="SSB"/>
    <property type="match status" value="1"/>
</dbReference>
<comment type="caution">
    <text evidence="3">The sequence shown here is derived from an EMBL/GenBank/DDBJ whole genome shotgun (WGS) entry which is preliminary data.</text>
</comment>
<reference evidence="3 4" key="1">
    <citation type="submission" date="2020-08" db="EMBL/GenBank/DDBJ databases">
        <title>Winkia gen. nov., sp. nov., isolated from faeces of the Anser albifrons in China.</title>
        <authorList>
            <person name="Liu Q."/>
        </authorList>
    </citation>
    <scope>NUCLEOTIDE SEQUENCE [LARGE SCALE GENOMIC DNA]</scope>
    <source>
        <strain evidence="3 4">C62</strain>
    </source>
</reference>
<dbReference type="Gene3D" id="2.40.50.140">
    <property type="entry name" value="Nucleic acid-binding proteins"/>
    <property type="match status" value="1"/>
</dbReference>
<dbReference type="GO" id="GO:0003697">
    <property type="term" value="F:single-stranded DNA binding"/>
    <property type="evidence" value="ECO:0007669"/>
    <property type="project" value="InterPro"/>
</dbReference>
<name>A0A8I0GBJ5_9ACTO</name>
<accession>A0A8I0GBJ5</accession>
<dbReference type="EMBL" id="JACRUO010000001">
    <property type="protein sequence ID" value="MBD3689758.1"/>
    <property type="molecule type" value="Genomic_DNA"/>
</dbReference>
<evidence type="ECO:0000256" key="1">
    <source>
        <dbReference type="ARBA" id="ARBA00023125"/>
    </source>
</evidence>
<dbReference type="Proteomes" id="UP000627538">
    <property type="component" value="Unassembled WGS sequence"/>
</dbReference>
<protein>
    <submittedName>
        <fullName evidence="3">Single-stranded DNA-binding protein</fullName>
    </submittedName>
</protein>
<dbReference type="AlphaFoldDB" id="A0A8I0GBJ5"/>
<organism evidence="3 4">
    <name type="scientific">Nanchangia anserum</name>
    <dbReference type="NCBI Taxonomy" id="2692125"/>
    <lineage>
        <taxon>Bacteria</taxon>
        <taxon>Bacillati</taxon>
        <taxon>Actinomycetota</taxon>
        <taxon>Actinomycetes</taxon>
        <taxon>Actinomycetales</taxon>
        <taxon>Actinomycetaceae</taxon>
        <taxon>Nanchangia</taxon>
    </lineage>
</organism>
<evidence type="ECO:0000256" key="2">
    <source>
        <dbReference type="PROSITE-ProRule" id="PRU00252"/>
    </source>
</evidence>
<keyword evidence="4" id="KW-1185">Reference proteome</keyword>
<evidence type="ECO:0000313" key="3">
    <source>
        <dbReference type="EMBL" id="MBD3689758.1"/>
    </source>
</evidence>
<dbReference type="PROSITE" id="PS50935">
    <property type="entry name" value="SSB"/>
    <property type="match status" value="1"/>
</dbReference>
<gene>
    <name evidence="3" type="ORF">H8R10_05900</name>
</gene>
<evidence type="ECO:0000313" key="4">
    <source>
        <dbReference type="Proteomes" id="UP000627538"/>
    </source>
</evidence>
<dbReference type="CDD" id="cd04496">
    <property type="entry name" value="SSB_OBF"/>
    <property type="match status" value="1"/>
</dbReference>